<dbReference type="InterPro" id="IPR020043">
    <property type="entry name" value="Deacetylase_Atu3266-like"/>
</dbReference>
<dbReference type="SUPFAM" id="SSF51338">
    <property type="entry name" value="Composite domain of metallo-dependent hydrolases"/>
    <property type="match status" value="1"/>
</dbReference>
<dbReference type="InterPro" id="IPR011059">
    <property type="entry name" value="Metal-dep_hydrolase_composite"/>
</dbReference>
<dbReference type="PANTHER" id="PTHR42717:SF1">
    <property type="entry name" value="IMIDAZOLONEPROPIONASE AND RELATED AMIDOHYDROLASES"/>
    <property type="match status" value="1"/>
</dbReference>
<keyword evidence="2" id="KW-0378">Hydrolase</keyword>
<proteinExistence type="predicted"/>
<dbReference type="EMBL" id="VSSQ01036899">
    <property type="protein sequence ID" value="MPM89482.1"/>
    <property type="molecule type" value="Genomic_DNA"/>
</dbReference>
<dbReference type="SUPFAM" id="SSF51556">
    <property type="entry name" value="Metallo-dependent hydrolases"/>
    <property type="match status" value="1"/>
</dbReference>
<dbReference type="PANTHER" id="PTHR42717">
    <property type="entry name" value="DIHYDROOROTASE-RELATED"/>
    <property type="match status" value="1"/>
</dbReference>
<evidence type="ECO:0000259" key="1">
    <source>
        <dbReference type="Pfam" id="PF07969"/>
    </source>
</evidence>
<dbReference type="EC" id="3.1.1.-" evidence="2"/>
<dbReference type="AlphaFoldDB" id="A0A645DLP7"/>
<comment type="caution">
    <text evidence="2">The sequence shown here is derived from an EMBL/GenBank/DDBJ whole genome shotgun (WGS) entry which is preliminary data.</text>
</comment>
<reference evidence="2" key="1">
    <citation type="submission" date="2019-08" db="EMBL/GenBank/DDBJ databases">
        <authorList>
            <person name="Kucharzyk K."/>
            <person name="Murdoch R.W."/>
            <person name="Higgins S."/>
            <person name="Loffler F."/>
        </authorList>
    </citation>
    <scope>NUCLEOTIDE SEQUENCE</scope>
</reference>
<protein>
    <submittedName>
        <fullName evidence="2">Deacetylase</fullName>
        <ecNumber evidence="2">3.1.1.-</ecNumber>
    </submittedName>
</protein>
<dbReference type="Gene3D" id="3.20.20.140">
    <property type="entry name" value="Metal-dependent hydrolases"/>
    <property type="match status" value="1"/>
</dbReference>
<accession>A0A645DLP7</accession>
<dbReference type="GO" id="GO:0016810">
    <property type="term" value="F:hydrolase activity, acting on carbon-nitrogen (but not peptide) bonds"/>
    <property type="evidence" value="ECO:0007669"/>
    <property type="project" value="InterPro"/>
</dbReference>
<dbReference type="Pfam" id="PF07969">
    <property type="entry name" value="Amidohydro_3"/>
    <property type="match status" value="1"/>
</dbReference>
<dbReference type="InterPro" id="IPR013108">
    <property type="entry name" value="Amidohydro_3"/>
</dbReference>
<sequence>MAKQAITEGFLPDTISTDETSRSMYVPPVHSLPYVMSKFLALGMPFADIFRATAFTPAKLYGFDKMGTLAEGAWADIAVFRVEEKEREFLDTHGNALSGSCLLVPQMTVKRGMIVYRQSEF</sequence>
<gene>
    <name evidence="2" type="ORF">SDC9_136591</name>
</gene>
<evidence type="ECO:0000313" key="2">
    <source>
        <dbReference type="EMBL" id="MPM89482.1"/>
    </source>
</evidence>
<dbReference type="GO" id="GO:0019213">
    <property type="term" value="F:deacetylase activity"/>
    <property type="evidence" value="ECO:0007669"/>
    <property type="project" value="InterPro"/>
</dbReference>
<name>A0A645DLP7_9ZZZZ</name>
<organism evidence="2">
    <name type="scientific">bioreactor metagenome</name>
    <dbReference type="NCBI Taxonomy" id="1076179"/>
    <lineage>
        <taxon>unclassified sequences</taxon>
        <taxon>metagenomes</taxon>
        <taxon>ecological metagenomes</taxon>
    </lineage>
</organism>
<dbReference type="InterPro" id="IPR032466">
    <property type="entry name" value="Metal_Hydrolase"/>
</dbReference>
<feature type="domain" description="Amidohydrolase 3" evidence="1">
    <location>
        <begin position="44"/>
        <end position="116"/>
    </location>
</feature>